<dbReference type="AlphaFoldDB" id="A0A916LJA6"/>
<evidence type="ECO:0000313" key="3">
    <source>
        <dbReference type="EMBL" id="CUT00672.1"/>
    </source>
</evidence>
<dbReference type="Gene3D" id="2.60.40.4070">
    <property type="match status" value="1"/>
</dbReference>
<dbReference type="EMBL" id="CZVV01000041">
    <property type="protein sequence ID" value="CUT00672.1"/>
    <property type="molecule type" value="Genomic_DNA"/>
</dbReference>
<dbReference type="CDD" id="cd15482">
    <property type="entry name" value="Sialidase_non-viral"/>
    <property type="match status" value="1"/>
</dbReference>
<dbReference type="Gene3D" id="2.120.10.10">
    <property type="match status" value="1"/>
</dbReference>
<dbReference type="NCBIfam" id="TIGR04183">
    <property type="entry name" value="Por_Secre_tail"/>
    <property type="match status" value="1"/>
</dbReference>
<name>A0A916LJA6_KRYT1</name>
<evidence type="ECO:0000313" key="4">
    <source>
        <dbReference type="Proteomes" id="UP000243105"/>
    </source>
</evidence>
<keyword evidence="1" id="KW-1133">Transmembrane helix</keyword>
<accession>A0A916LJA6</accession>
<evidence type="ECO:0000256" key="1">
    <source>
        <dbReference type="SAM" id="Phobius"/>
    </source>
</evidence>
<sequence>MLYSLFRFFAMFIISSVSLLITLILTYPQQDHPYSWNKEGIVFKLTRDYAKYDIRWFTSNDKILVVVETNRVDSIIFYFIDLKRLEVIDSVKFSFNSKLIDILTAFDVEKNRDTVFVFFSQFIGTPPAGRRISLGNSLWYLKADLKNRKYSVENLFTYDTTKRYSVWHIDAEYDNEYNNLYIFWNYSGDGFRTRYKVRKNGDWSDTSGIVYIYKVGSAQVYGWDLPLYSDLLIDNTGKFHALGLRSGIEHGLSTDSGKTWNGQEISPGNALFERKLLVDYNGNLHAFFSVGTRNEFGGFGPPTSIQHAFSTDGGKTWSAPIDITKSLPSPKIIGLSFDAVVDSWNRVHLVFDAEIKGVGYIYHTYWNGRRWSDFQKLDFSYMGGIVQLNVDEYNNLHLVFSSKPAHGLVYAVGTPLNAPEQPKYFKIYPNFPNPFNYKTNIKFTLSKQAYVLIKIYDITGKLITTLMDSDKKPGTYQIEFNASNLSSGVYFLEFNVDGIREFKKLLLVK</sequence>
<dbReference type="InterPro" id="IPR036278">
    <property type="entry name" value="Sialidase_sf"/>
</dbReference>
<dbReference type="InterPro" id="IPR026444">
    <property type="entry name" value="Secre_tail"/>
</dbReference>
<proteinExistence type="predicted"/>
<comment type="caution">
    <text evidence="3">The sequence shown here is derived from an EMBL/GenBank/DDBJ whole genome shotgun (WGS) entry which is preliminary data.</text>
</comment>
<feature type="transmembrane region" description="Helical" evidence="1">
    <location>
        <begin position="6"/>
        <end position="27"/>
    </location>
</feature>
<dbReference type="Proteomes" id="UP000243105">
    <property type="component" value="Unassembled WGS sequence"/>
</dbReference>
<keyword evidence="1" id="KW-0812">Transmembrane</keyword>
<gene>
    <name evidence="3" type="ORF">JGI25_00769</name>
</gene>
<feature type="domain" description="Secretion system C-terminal sorting" evidence="2">
    <location>
        <begin position="431"/>
        <end position="505"/>
    </location>
</feature>
<protein>
    <submittedName>
        <fullName evidence="3">Por secretion system C-terminal sorting domain-containing protein</fullName>
    </submittedName>
</protein>
<dbReference type="SUPFAM" id="SSF50939">
    <property type="entry name" value="Sialidases"/>
    <property type="match status" value="1"/>
</dbReference>
<dbReference type="Pfam" id="PF18962">
    <property type="entry name" value="Por_Secre_tail"/>
    <property type="match status" value="1"/>
</dbReference>
<reference evidence="3 4" key="1">
    <citation type="submission" date="2015-11" db="EMBL/GenBank/DDBJ databases">
        <authorList>
            <person name="Varghese N."/>
        </authorList>
    </citation>
    <scope>NUCLEOTIDE SEQUENCE [LARGE SCALE GENOMIC DNA]</scope>
    <source>
        <strain evidence="3 4">JGI-25</strain>
    </source>
</reference>
<keyword evidence="1" id="KW-0472">Membrane</keyword>
<organism evidence="3 4">
    <name type="scientific">Kryptobacter tengchongensis</name>
    <dbReference type="NCBI Taxonomy" id="1643429"/>
    <lineage>
        <taxon>Bacteria</taxon>
        <taxon>Pseudomonadati</taxon>
        <taxon>Candidatus Kryptoniota</taxon>
        <taxon>Candidatus Kryptobacter</taxon>
    </lineage>
</organism>
<evidence type="ECO:0000259" key="2">
    <source>
        <dbReference type="Pfam" id="PF18962"/>
    </source>
</evidence>